<dbReference type="GO" id="GO:0055085">
    <property type="term" value="P:transmembrane transport"/>
    <property type="evidence" value="ECO:0007669"/>
    <property type="project" value="InterPro"/>
</dbReference>
<dbReference type="AlphaFoldDB" id="A0A2Z2M8C6"/>
<dbReference type="KEGG" id="tgg:A3K92_08920"/>
<keyword evidence="8" id="KW-1185">Reference proteome</keyword>
<dbReference type="GeneID" id="33332672"/>
<protein>
    <submittedName>
        <fullName evidence="7">Peptide ABC transporter permease</fullName>
    </submittedName>
</protein>
<organism evidence="7 8">
    <name type="scientific">Thermococcus gorgonarius</name>
    <dbReference type="NCBI Taxonomy" id="71997"/>
    <lineage>
        <taxon>Archaea</taxon>
        <taxon>Methanobacteriati</taxon>
        <taxon>Methanobacteriota</taxon>
        <taxon>Thermococci</taxon>
        <taxon>Thermococcales</taxon>
        <taxon>Thermococcaceae</taxon>
        <taxon>Thermococcus</taxon>
    </lineage>
</organism>
<dbReference type="OrthoDB" id="312811at2157"/>
<comment type="subcellular location">
    <subcellularLocation>
        <location evidence="5">Cell membrane</location>
        <topology evidence="5">Multi-pass membrane protein</topology>
    </subcellularLocation>
    <subcellularLocation>
        <location evidence="1">Membrane</location>
        <topology evidence="1">Multi-pass membrane protein</topology>
    </subcellularLocation>
</comment>
<evidence type="ECO:0000313" key="8">
    <source>
        <dbReference type="Proteomes" id="UP000250134"/>
    </source>
</evidence>
<sequence length="452" mass="50156">MSRGKKIPRKVSIALTIISIYVATSILGPMLLNGDDLRNWNNPGYWDKNPKAKPPEWYGRFKDLPPSEWLRGTYKEGEYVFVYDFHYRTAPDDVVLFLKTEKSIEVTLTTPDNETIRLFRGSPSLMNYTLHLKLNYPLFEKLAEKRCGMNPIGQSFIGKNVFNIIFSRPKEDCLTNPDPLQGKYRIVVKAQDSPIIRAIHGGKVPKLEPNESIKVFVAGQSHGLLGTDTFGRDVWVGFIAGMRETLLIAFIGALISVGLGLFLGTLGAINGKAGTASNLASRFLTVLPTLPLAMVTIIALGSIRLENATYVIRVHPLVVSLVLGVLLTGNVSRNVRAIVKGELRKEYAESSKALGGSLKWVLKKHVSKILVPYTLEQLALAVPGVIAFLTLLGFFSISPGFNWSTLMSQTIVYNAKYQFLWWQVLPIGVSMGLLALSFVAVANWIEDEFIKI</sequence>
<dbReference type="CDD" id="cd06261">
    <property type="entry name" value="TM_PBP2"/>
    <property type="match status" value="1"/>
</dbReference>
<evidence type="ECO:0000256" key="5">
    <source>
        <dbReference type="RuleBase" id="RU363032"/>
    </source>
</evidence>
<dbReference type="EMBL" id="CP014855">
    <property type="protein sequence ID" value="ASJ01593.1"/>
    <property type="molecule type" value="Genomic_DNA"/>
</dbReference>
<proteinExistence type="inferred from homology"/>
<dbReference type="PANTHER" id="PTHR43839">
    <property type="entry name" value="OPPC IN A BINDING PROTEIN-DEPENDENT TRANSPORT SYSTEM"/>
    <property type="match status" value="1"/>
</dbReference>
<dbReference type="GO" id="GO:0005886">
    <property type="term" value="C:plasma membrane"/>
    <property type="evidence" value="ECO:0007669"/>
    <property type="project" value="UniProtKB-SubCell"/>
</dbReference>
<dbReference type="InterPro" id="IPR035906">
    <property type="entry name" value="MetI-like_sf"/>
</dbReference>
<feature type="transmembrane region" description="Helical" evidence="5">
    <location>
        <begin position="310"/>
        <end position="331"/>
    </location>
</feature>
<dbReference type="PANTHER" id="PTHR43839:SF1">
    <property type="entry name" value="OPPC IN A BINDING PROTEIN-DEPENDENT TRANSPORT SYSTEM"/>
    <property type="match status" value="1"/>
</dbReference>
<evidence type="ECO:0000256" key="3">
    <source>
        <dbReference type="ARBA" id="ARBA00022989"/>
    </source>
</evidence>
<evidence type="ECO:0000256" key="4">
    <source>
        <dbReference type="ARBA" id="ARBA00023136"/>
    </source>
</evidence>
<dbReference type="Proteomes" id="UP000250134">
    <property type="component" value="Chromosome"/>
</dbReference>
<keyword evidence="2 5" id="KW-0812">Transmembrane</keyword>
<feature type="transmembrane region" description="Helical" evidence="5">
    <location>
        <begin position="12"/>
        <end position="32"/>
    </location>
</feature>
<dbReference type="PROSITE" id="PS50928">
    <property type="entry name" value="ABC_TM1"/>
    <property type="match status" value="1"/>
</dbReference>
<name>A0A2Z2M8C6_THEGO</name>
<feature type="domain" description="ABC transmembrane type-1" evidence="6">
    <location>
        <begin position="242"/>
        <end position="442"/>
    </location>
</feature>
<dbReference type="InterPro" id="IPR000515">
    <property type="entry name" value="MetI-like"/>
</dbReference>
<accession>A0A2Z2M8C6</accession>
<keyword evidence="5" id="KW-0813">Transport</keyword>
<keyword evidence="3 5" id="KW-1133">Transmembrane helix</keyword>
<comment type="similarity">
    <text evidence="5">Belongs to the binding-protein-dependent transport system permease family.</text>
</comment>
<dbReference type="Pfam" id="PF00528">
    <property type="entry name" value="BPD_transp_1"/>
    <property type="match status" value="1"/>
</dbReference>
<feature type="transmembrane region" description="Helical" evidence="5">
    <location>
        <begin position="246"/>
        <end position="271"/>
    </location>
</feature>
<keyword evidence="4 5" id="KW-0472">Membrane</keyword>
<dbReference type="SUPFAM" id="SSF161098">
    <property type="entry name" value="MetI-like"/>
    <property type="match status" value="1"/>
</dbReference>
<feature type="transmembrane region" description="Helical" evidence="5">
    <location>
        <begin position="378"/>
        <end position="401"/>
    </location>
</feature>
<dbReference type="Gene3D" id="1.10.3720.10">
    <property type="entry name" value="MetI-like"/>
    <property type="match status" value="1"/>
</dbReference>
<reference evidence="7 8" key="1">
    <citation type="submission" date="2016-03" db="EMBL/GenBank/DDBJ databases">
        <title>Complete genome sequence of Thermococcus gorgonarius.</title>
        <authorList>
            <person name="Oger P.M."/>
        </authorList>
    </citation>
    <scope>NUCLEOTIDE SEQUENCE [LARGE SCALE GENOMIC DNA]</scope>
    <source>
        <strain evidence="7 8">W-12</strain>
    </source>
</reference>
<feature type="transmembrane region" description="Helical" evidence="5">
    <location>
        <begin position="283"/>
        <end position="304"/>
    </location>
</feature>
<evidence type="ECO:0000256" key="1">
    <source>
        <dbReference type="ARBA" id="ARBA00004141"/>
    </source>
</evidence>
<evidence type="ECO:0000313" key="7">
    <source>
        <dbReference type="EMBL" id="ASJ01593.1"/>
    </source>
</evidence>
<evidence type="ECO:0000259" key="6">
    <source>
        <dbReference type="PROSITE" id="PS50928"/>
    </source>
</evidence>
<dbReference type="RefSeq" id="WP_088885925.1">
    <property type="nucleotide sequence ID" value="NZ_CP014855.1"/>
</dbReference>
<evidence type="ECO:0000256" key="2">
    <source>
        <dbReference type="ARBA" id="ARBA00022692"/>
    </source>
</evidence>
<feature type="transmembrane region" description="Helical" evidence="5">
    <location>
        <begin position="421"/>
        <end position="445"/>
    </location>
</feature>
<gene>
    <name evidence="7" type="ORF">A3K92_08920</name>
</gene>